<evidence type="ECO:0000313" key="2">
    <source>
        <dbReference type="EMBL" id="KAG9243438.1"/>
    </source>
</evidence>
<feature type="compositionally biased region" description="Basic and acidic residues" evidence="1">
    <location>
        <begin position="291"/>
        <end position="307"/>
    </location>
</feature>
<evidence type="ECO:0000256" key="1">
    <source>
        <dbReference type="SAM" id="MobiDB-lite"/>
    </source>
</evidence>
<sequence length="670" mass="74235">MPGVKVTEMAPKRERPTIRKVAHMLRAISRMQAGVREWKKHMEVKKLLLEKIDEVRKQKAIENARAEAQQKVGVSTGSEEDFVTKKMEIRPMLTRMATGDRVEKLVKSRKFSKLTATKSQTTEVTSTLKAHKSKRQPSLLRSASISARVPRSEDEHDISEVLDAEAQLTAPTRDLEMSKIVGAERQQLSNTKENNISKDVRAQFRQAFVTDEYDVSQMLAATSSRKNNPEKEQTAPMTALSKVAQASNTVPVSTQRSEQTSSQPLVDDEDVAKVLDFAPAIQPATKTSRHHFQELKQSEKHSSLTQEKRRLLKKLVSAAASTHRASQPVDREEAQSPAKDARALHFVSQSHGADAAADTTAQSGQMMDAETQEFTQEFAFKIEALIKSGGSMGKMPRLDAFSFATQPQKRSKPSRKSAPAQSEVQHIVSSSSSMDPKIQFEIKPSHPSKHSEAQPEVQASAPTSKQPDVQPELAPSTRDSTQNDSQFQIEPATPAHTQTQPQTQTHDEIQESPQPSRRADTQAEMQTQTQTLTGIQPSEIDDTMMLDLDGNTTFIERCAAMGVRAEDLISIQTAMTEDHTVHTQPDSSPDVTIQSVQSRDQTIETQPEITTLRAETRKMRKTSEKSRGSMSTGGYSELARMIAMRKASEAGYGDGGMMSPRKLNGVVRKE</sequence>
<feature type="region of interest" description="Disordered" evidence="1">
    <location>
        <begin position="242"/>
        <end position="264"/>
    </location>
</feature>
<feature type="compositionally biased region" description="Polar residues" evidence="1">
    <location>
        <begin position="477"/>
        <end position="488"/>
    </location>
</feature>
<reference evidence="2" key="1">
    <citation type="journal article" date="2021" name="IMA Fungus">
        <title>Genomic characterization of three marine fungi, including Emericellopsis atlantica sp. nov. with signatures of a generalist lifestyle and marine biomass degradation.</title>
        <authorList>
            <person name="Hagestad O.C."/>
            <person name="Hou L."/>
            <person name="Andersen J.H."/>
            <person name="Hansen E.H."/>
            <person name="Altermark B."/>
            <person name="Li C."/>
            <person name="Kuhnert E."/>
            <person name="Cox R.J."/>
            <person name="Crous P.W."/>
            <person name="Spatafora J.W."/>
            <person name="Lail K."/>
            <person name="Amirebrahimi M."/>
            <person name="Lipzen A."/>
            <person name="Pangilinan J."/>
            <person name="Andreopoulos W."/>
            <person name="Hayes R.D."/>
            <person name="Ng V."/>
            <person name="Grigoriev I.V."/>
            <person name="Jackson S.A."/>
            <person name="Sutton T.D.S."/>
            <person name="Dobson A.D.W."/>
            <person name="Rama T."/>
        </authorList>
    </citation>
    <scope>NUCLEOTIDE SEQUENCE</scope>
    <source>
        <strain evidence="2">TRa3180A</strain>
    </source>
</reference>
<name>A0A9P7Z1Z6_9HELO</name>
<dbReference type="EMBL" id="MU253977">
    <property type="protein sequence ID" value="KAG9243438.1"/>
    <property type="molecule type" value="Genomic_DNA"/>
</dbReference>
<feature type="compositionally biased region" description="Low complexity" evidence="1">
    <location>
        <begin position="491"/>
        <end position="504"/>
    </location>
</feature>
<feature type="region of interest" description="Disordered" evidence="1">
    <location>
        <begin position="404"/>
        <end position="538"/>
    </location>
</feature>
<comment type="caution">
    <text evidence="2">The sequence shown here is derived from an EMBL/GenBank/DDBJ whole genome shotgun (WGS) entry which is preliminary data.</text>
</comment>
<protein>
    <submittedName>
        <fullName evidence="2">Uncharacterized protein</fullName>
    </submittedName>
</protein>
<feature type="region of interest" description="Disordered" evidence="1">
    <location>
        <begin position="650"/>
        <end position="670"/>
    </location>
</feature>
<keyword evidence="3" id="KW-1185">Reference proteome</keyword>
<accession>A0A9P7Z1Z6</accession>
<feature type="compositionally biased region" description="Polar residues" evidence="1">
    <location>
        <begin position="419"/>
        <end position="428"/>
    </location>
</feature>
<proteinExistence type="predicted"/>
<dbReference type="Proteomes" id="UP000887226">
    <property type="component" value="Unassembled WGS sequence"/>
</dbReference>
<feature type="region of interest" description="Disordered" evidence="1">
    <location>
        <begin position="115"/>
        <end position="157"/>
    </location>
</feature>
<feature type="compositionally biased region" description="Polar residues" evidence="1">
    <location>
        <begin position="523"/>
        <end position="536"/>
    </location>
</feature>
<feature type="compositionally biased region" description="Polar residues" evidence="1">
    <location>
        <begin position="244"/>
        <end position="264"/>
    </location>
</feature>
<feature type="compositionally biased region" description="Polar residues" evidence="1">
    <location>
        <begin position="115"/>
        <end position="128"/>
    </location>
</feature>
<feature type="compositionally biased region" description="Basic and acidic residues" evidence="1">
    <location>
        <begin position="438"/>
        <end position="453"/>
    </location>
</feature>
<feature type="region of interest" description="Disordered" evidence="1">
    <location>
        <begin position="285"/>
        <end position="307"/>
    </location>
</feature>
<feature type="region of interest" description="Disordered" evidence="1">
    <location>
        <begin position="580"/>
        <end position="601"/>
    </location>
</feature>
<dbReference type="AlphaFoldDB" id="A0A9P7Z1Z6"/>
<gene>
    <name evidence="2" type="ORF">BJ878DRAFT_118061</name>
</gene>
<organism evidence="2 3">
    <name type="scientific">Calycina marina</name>
    <dbReference type="NCBI Taxonomy" id="1763456"/>
    <lineage>
        <taxon>Eukaryota</taxon>
        <taxon>Fungi</taxon>
        <taxon>Dikarya</taxon>
        <taxon>Ascomycota</taxon>
        <taxon>Pezizomycotina</taxon>
        <taxon>Leotiomycetes</taxon>
        <taxon>Helotiales</taxon>
        <taxon>Pezizellaceae</taxon>
        <taxon>Calycina</taxon>
    </lineage>
</organism>
<feature type="compositionally biased region" description="Polar residues" evidence="1">
    <location>
        <begin position="582"/>
        <end position="601"/>
    </location>
</feature>
<evidence type="ECO:0000313" key="3">
    <source>
        <dbReference type="Proteomes" id="UP000887226"/>
    </source>
</evidence>